<evidence type="ECO:0000313" key="6">
    <source>
        <dbReference type="EMBL" id="GGD70079.1"/>
    </source>
</evidence>
<accession>A0ABQ1RKK5</accession>
<gene>
    <name evidence="6" type="primary">mftE</name>
    <name evidence="6" type="ORF">GCM10007269_11630</name>
</gene>
<evidence type="ECO:0000256" key="4">
    <source>
        <dbReference type="ARBA" id="ARBA00022833"/>
    </source>
</evidence>
<evidence type="ECO:0000256" key="2">
    <source>
        <dbReference type="ARBA" id="ARBA00022723"/>
    </source>
</evidence>
<dbReference type="InterPro" id="IPR023871">
    <property type="entry name" value="MftE"/>
</dbReference>
<dbReference type="NCBIfam" id="TIGR03964">
    <property type="entry name" value="mycofact_creat"/>
    <property type="match status" value="1"/>
</dbReference>
<comment type="cofactor">
    <cofactor evidence="1">
        <name>Zn(2+)</name>
        <dbReference type="ChEBI" id="CHEBI:29105"/>
    </cofactor>
</comment>
<keyword evidence="4" id="KW-0862">Zinc</keyword>
<dbReference type="InterPro" id="IPR024087">
    <property type="entry name" value="Creatininase-like_sf"/>
</dbReference>
<evidence type="ECO:0000256" key="1">
    <source>
        <dbReference type="ARBA" id="ARBA00001947"/>
    </source>
</evidence>
<keyword evidence="2" id="KW-0479">Metal-binding</keyword>
<reference evidence="7" key="1">
    <citation type="journal article" date="2019" name="Int. J. Syst. Evol. Microbiol.">
        <title>The Global Catalogue of Microorganisms (GCM) 10K type strain sequencing project: providing services to taxonomists for standard genome sequencing and annotation.</title>
        <authorList>
            <consortium name="The Broad Institute Genomics Platform"/>
            <consortium name="The Broad Institute Genome Sequencing Center for Infectious Disease"/>
            <person name="Wu L."/>
            <person name="Ma J."/>
        </authorList>
    </citation>
    <scope>NUCLEOTIDE SEQUENCE [LARGE SCALE GENOMIC DNA]</scope>
    <source>
        <strain evidence="7">CCM 7640</strain>
    </source>
</reference>
<dbReference type="PANTHER" id="PTHR35005">
    <property type="entry name" value="3-DEHYDRO-SCYLLO-INOSOSE HYDROLASE"/>
    <property type="match status" value="1"/>
</dbReference>
<comment type="similarity">
    <text evidence="5">Belongs to the creatininase superfamily.</text>
</comment>
<dbReference type="PANTHER" id="PTHR35005:SF1">
    <property type="entry name" value="2-AMINO-5-FORMYLAMINO-6-RIBOSYLAMINOPYRIMIDIN-4(3H)-ONE 5'-MONOPHOSPHATE DEFORMYLASE"/>
    <property type="match status" value="1"/>
</dbReference>
<protein>
    <submittedName>
        <fullName evidence="6">Mycofactocin system creatinine amidohydrolase family protein MftE</fullName>
    </submittedName>
</protein>
<dbReference type="SUPFAM" id="SSF102215">
    <property type="entry name" value="Creatininase"/>
    <property type="match status" value="1"/>
</dbReference>
<dbReference type="Proteomes" id="UP000629365">
    <property type="component" value="Unassembled WGS sequence"/>
</dbReference>
<keyword evidence="7" id="KW-1185">Reference proteome</keyword>
<comment type="caution">
    <text evidence="6">The sequence shown here is derived from an EMBL/GenBank/DDBJ whole genome shotgun (WGS) entry which is preliminary data.</text>
</comment>
<dbReference type="EMBL" id="BMCM01000001">
    <property type="protein sequence ID" value="GGD70079.1"/>
    <property type="molecule type" value="Genomic_DNA"/>
</dbReference>
<evidence type="ECO:0000256" key="5">
    <source>
        <dbReference type="ARBA" id="ARBA00024029"/>
    </source>
</evidence>
<evidence type="ECO:0000313" key="7">
    <source>
        <dbReference type="Proteomes" id="UP000629365"/>
    </source>
</evidence>
<dbReference type="Pfam" id="PF02633">
    <property type="entry name" value="Creatininase"/>
    <property type="match status" value="1"/>
</dbReference>
<name>A0ABQ1RKK5_9MICO</name>
<sequence length="234" mass="24768">MKDSTRRLDTLAWPDIPAAPTVIIPLGSTEQHGHHLPFDTDTVIATAVSDRLSMQAIVLPAVAYSSSGEHQGFPGTVSIGQAALRGILIEMVRSLACWAGRIVVVNGHGGNVSCLSLVIPELIAEGHDVSWLPCVTPSGDAHAGFTETSIMLHLAPDRVHLDRAASGPTTELRLLLPRLTRFGVRAVSLSGVLGDPQGANADAGRRLLCEMVDAAVRRIEMGQLDHRGCLTEAA</sequence>
<organism evidence="6 7">
    <name type="scientific">Microbacterium murale</name>
    <dbReference type="NCBI Taxonomy" id="1081040"/>
    <lineage>
        <taxon>Bacteria</taxon>
        <taxon>Bacillati</taxon>
        <taxon>Actinomycetota</taxon>
        <taxon>Actinomycetes</taxon>
        <taxon>Micrococcales</taxon>
        <taxon>Microbacteriaceae</taxon>
        <taxon>Microbacterium</taxon>
    </lineage>
</organism>
<evidence type="ECO:0000256" key="3">
    <source>
        <dbReference type="ARBA" id="ARBA00022801"/>
    </source>
</evidence>
<dbReference type="InterPro" id="IPR003785">
    <property type="entry name" value="Creatininase/forma_Hydrolase"/>
</dbReference>
<keyword evidence="3" id="KW-0378">Hydrolase</keyword>
<proteinExistence type="inferred from homology"/>
<dbReference type="RefSeq" id="WP_188435570.1">
    <property type="nucleotide sequence ID" value="NZ_BMCM01000001.1"/>
</dbReference>
<dbReference type="Gene3D" id="3.40.50.10310">
    <property type="entry name" value="Creatininase"/>
    <property type="match status" value="1"/>
</dbReference>